<gene>
    <name evidence="11" type="ORF">KBY27_01095</name>
</gene>
<protein>
    <submittedName>
        <fullName evidence="11">ATP-binding cassette domain-containing protein</fullName>
    </submittedName>
</protein>
<feature type="domain" description="ABC transmembrane type-1" evidence="10">
    <location>
        <begin position="25"/>
        <end position="301"/>
    </location>
</feature>
<evidence type="ECO:0000256" key="5">
    <source>
        <dbReference type="ARBA" id="ARBA00022989"/>
    </source>
</evidence>
<feature type="compositionally biased region" description="Basic and acidic residues" evidence="7">
    <location>
        <begin position="585"/>
        <end position="598"/>
    </location>
</feature>
<organism evidence="11 12">
    <name type="scientific">Ruegeria pomeroyi</name>
    <dbReference type="NCBI Taxonomy" id="89184"/>
    <lineage>
        <taxon>Bacteria</taxon>
        <taxon>Pseudomonadati</taxon>
        <taxon>Pseudomonadota</taxon>
        <taxon>Alphaproteobacteria</taxon>
        <taxon>Rhodobacterales</taxon>
        <taxon>Roseobacteraceae</taxon>
        <taxon>Ruegeria</taxon>
    </lineage>
</organism>
<evidence type="ECO:0000256" key="2">
    <source>
        <dbReference type="ARBA" id="ARBA00022692"/>
    </source>
</evidence>
<dbReference type="GO" id="GO:0005886">
    <property type="term" value="C:plasma membrane"/>
    <property type="evidence" value="ECO:0007669"/>
    <property type="project" value="UniProtKB-SubCell"/>
</dbReference>
<comment type="subcellular location">
    <subcellularLocation>
        <location evidence="1">Cell membrane</location>
        <topology evidence="1">Multi-pass membrane protein</topology>
    </subcellularLocation>
</comment>
<dbReference type="GO" id="GO:0034040">
    <property type="term" value="F:ATPase-coupled lipid transmembrane transporter activity"/>
    <property type="evidence" value="ECO:0007669"/>
    <property type="project" value="TreeGrafter"/>
</dbReference>
<feature type="transmembrane region" description="Helical" evidence="8">
    <location>
        <begin position="158"/>
        <end position="179"/>
    </location>
</feature>
<dbReference type="GO" id="GO:0016887">
    <property type="term" value="F:ATP hydrolysis activity"/>
    <property type="evidence" value="ECO:0007669"/>
    <property type="project" value="InterPro"/>
</dbReference>
<keyword evidence="5 8" id="KW-1133">Transmembrane helix</keyword>
<dbReference type="AlphaFoldDB" id="A0A9Q3WHC8"/>
<evidence type="ECO:0000313" key="11">
    <source>
        <dbReference type="EMBL" id="MCE8536046.1"/>
    </source>
</evidence>
<evidence type="ECO:0000256" key="8">
    <source>
        <dbReference type="SAM" id="Phobius"/>
    </source>
</evidence>
<dbReference type="SUPFAM" id="SSF90123">
    <property type="entry name" value="ABC transporter transmembrane region"/>
    <property type="match status" value="1"/>
</dbReference>
<dbReference type="Gene3D" id="3.40.50.300">
    <property type="entry name" value="P-loop containing nucleotide triphosphate hydrolases"/>
    <property type="match status" value="1"/>
</dbReference>
<dbReference type="PANTHER" id="PTHR24221:SF654">
    <property type="entry name" value="ATP-BINDING CASSETTE SUB-FAMILY B MEMBER 6"/>
    <property type="match status" value="1"/>
</dbReference>
<accession>A0A9Q3WHC8</accession>
<dbReference type="RefSeq" id="WP_234218081.1">
    <property type="nucleotide sequence ID" value="NZ_JAGQAF010000001.1"/>
</dbReference>
<evidence type="ECO:0000256" key="4">
    <source>
        <dbReference type="ARBA" id="ARBA00022840"/>
    </source>
</evidence>
<keyword evidence="2 8" id="KW-0812">Transmembrane</keyword>
<feature type="transmembrane region" description="Helical" evidence="8">
    <location>
        <begin position="135"/>
        <end position="152"/>
    </location>
</feature>
<evidence type="ECO:0000313" key="12">
    <source>
        <dbReference type="Proteomes" id="UP000813672"/>
    </source>
</evidence>
<evidence type="ECO:0000256" key="6">
    <source>
        <dbReference type="ARBA" id="ARBA00023136"/>
    </source>
</evidence>
<dbReference type="PANTHER" id="PTHR24221">
    <property type="entry name" value="ATP-BINDING CASSETTE SUB-FAMILY B"/>
    <property type="match status" value="1"/>
</dbReference>
<keyword evidence="6 8" id="KW-0472">Membrane</keyword>
<dbReference type="InterPro" id="IPR027417">
    <property type="entry name" value="P-loop_NTPase"/>
</dbReference>
<name>A0A9Q3WHC8_9RHOB</name>
<keyword evidence="3" id="KW-0547">Nucleotide-binding</keyword>
<dbReference type="InterPro" id="IPR003593">
    <property type="entry name" value="AAA+_ATPase"/>
</dbReference>
<sequence>MNAAKALRGSARKAVRKGGLILSSAFVLSFAVNLLRLGGPFFMILVYDRVLTSRSMETLIALFSLLIVLLMVLGTLDYARKRLLARFGAQFQEQMEETLLRTSGRNHVFQHNKSKPAVGLDEVDGLRGFFHSGSLIAVFDFIWTPMFLTVVFFLHPLLGWACVAGVALIGLLALIKAVFMGGRRERARESAGAVATLRSVLIASRETVRGQDMGVGFRPRWQKAREDARDDAIALKDWTGWFDSMSKVTVMVVRYSVLATGAYLTLNGVLTVGAMVAATFLVTRILGPVDRFFTQIPQMFQARDHWQRLNAILATRAEELEDEYAEQPGALHQLMLDNVSVRSPLTGKLILRSVSLVAEAGEIIEINGLSSQGKTVLMETILGMWSTSSGSVLVGGRHSSRLTDADARKLFGYAPDNPSFVAGTIEENISGLDTEATPDAVSLAARRARMHAAISSLPDGYKTMLDARGNCLSSFERYQLGLARAFYGDPKILLIDGLDSDMMVRIPKKLKVTFNALKNNGTTIILTSRDPLELPYVDRRFQLKDGKLTEMLASGAMSKRQVTAKSKVEPPAKETEQRPNVSVLRDMRPKESGKTGTR</sequence>
<dbReference type="Gene3D" id="1.20.1560.10">
    <property type="entry name" value="ABC transporter type 1, transmembrane domain"/>
    <property type="match status" value="1"/>
</dbReference>
<dbReference type="SMART" id="SM00382">
    <property type="entry name" value="AAA"/>
    <property type="match status" value="1"/>
</dbReference>
<dbReference type="InterPro" id="IPR011527">
    <property type="entry name" value="ABC1_TM_dom"/>
</dbReference>
<feature type="transmembrane region" description="Helical" evidence="8">
    <location>
        <begin position="20"/>
        <end position="47"/>
    </location>
</feature>
<reference evidence="11" key="1">
    <citation type="journal article" date="2021" name="Environ. Microbiol.">
        <title>Cryptic niche differentiation of novel sediment ecotypes of Rugeria pomeroyi correlates with nitrate respiration.</title>
        <authorList>
            <person name="Lin X."/>
            <person name="McNichol J."/>
            <person name="Chu X."/>
            <person name="Qian Y."/>
            <person name="Luo H."/>
        </authorList>
    </citation>
    <scope>NUCLEOTIDE SEQUENCE</scope>
    <source>
        <strain evidence="11">SZCCDBB064</strain>
    </source>
</reference>
<evidence type="ECO:0000259" key="9">
    <source>
        <dbReference type="PROSITE" id="PS50893"/>
    </source>
</evidence>
<dbReference type="GO" id="GO:0140359">
    <property type="term" value="F:ABC-type transporter activity"/>
    <property type="evidence" value="ECO:0007669"/>
    <property type="project" value="InterPro"/>
</dbReference>
<dbReference type="Pfam" id="PF00664">
    <property type="entry name" value="ABC_membrane"/>
    <property type="match status" value="1"/>
</dbReference>
<dbReference type="Pfam" id="PF00005">
    <property type="entry name" value="ABC_tran"/>
    <property type="match status" value="1"/>
</dbReference>
<dbReference type="GO" id="GO:0005524">
    <property type="term" value="F:ATP binding"/>
    <property type="evidence" value="ECO:0007669"/>
    <property type="project" value="UniProtKB-KW"/>
</dbReference>
<dbReference type="PROSITE" id="PS50893">
    <property type="entry name" value="ABC_TRANSPORTER_2"/>
    <property type="match status" value="1"/>
</dbReference>
<evidence type="ECO:0000256" key="1">
    <source>
        <dbReference type="ARBA" id="ARBA00004651"/>
    </source>
</evidence>
<dbReference type="EMBL" id="JAGQAF010000001">
    <property type="protein sequence ID" value="MCE8536046.1"/>
    <property type="molecule type" value="Genomic_DNA"/>
</dbReference>
<feature type="region of interest" description="Disordered" evidence="7">
    <location>
        <begin position="558"/>
        <end position="598"/>
    </location>
</feature>
<keyword evidence="4 11" id="KW-0067">ATP-binding</keyword>
<proteinExistence type="predicted"/>
<feature type="domain" description="ABC transporter" evidence="9">
    <location>
        <begin position="334"/>
        <end position="570"/>
    </location>
</feature>
<evidence type="ECO:0000256" key="3">
    <source>
        <dbReference type="ARBA" id="ARBA00022741"/>
    </source>
</evidence>
<feature type="compositionally biased region" description="Basic and acidic residues" evidence="7">
    <location>
        <begin position="566"/>
        <end position="577"/>
    </location>
</feature>
<feature type="transmembrane region" description="Helical" evidence="8">
    <location>
        <begin position="59"/>
        <end position="79"/>
    </location>
</feature>
<evidence type="ECO:0000259" key="10">
    <source>
        <dbReference type="PROSITE" id="PS50929"/>
    </source>
</evidence>
<dbReference type="InterPro" id="IPR039421">
    <property type="entry name" value="Type_1_exporter"/>
</dbReference>
<dbReference type="PROSITE" id="PS50929">
    <property type="entry name" value="ABC_TM1F"/>
    <property type="match status" value="1"/>
</dbReference>
<dbReference type="Proteomes" id="UP000813672">
    <property type="component" value="Unassembled WGS sequence"/>
</dbReference>
<evidence type="ECO:0000256" key="7">
    <source>
        <dbReference type="SAM" id="MobiDB-lite"/>
    </source>
</evidence>
<feature type="transmembrane region" description="Helical" evidence="8">
    <location>
        <begin position="255"/>
        <end position="282"/>
    </location>
</feature>
<dbReference type="InterPro" id="IPR036640">
    <property type="entry name" value="ABC1_TM_sf"/>
</dbReference>
<dbReference type="InterPro" id="IPR003439">
    <property type="entry name" value="ABC_transporter-like_ATP-bd"/>
</dbReference>
<dbReference type="SUPFAM" id="SSF52540">
    <property type="entry name" value="P-loop containing nucleoside triphosphate hydrolases"/>
    <property type="match status" value="1"/>
</dbReference>
<comment type="caution">
    <text evidence="11">The sequence shown here is derived from an EMBL/GenBank/DDBJ whole genome shotgun (WGS) entry which is preliminary data.</text>
</comment>